<accession>A0A1G9HX84</accession>
<reference evidence="1 2" key="1">
    <citation type="submission" date="2016-10" db="EMBL/GenBank/DDBJ databases">
        <authorList>
            <person name="de Groot N.N."/>
        </authorList>
    </citation>
    <scope>NUCLEOTIDE SEQUENCE [LARGE SCALE GENOMIC DNA]</scope>
    <source>
        <strain evidence="1 2">CGMCC 4.5681</strain>
    </source>
</reference>
<protein>
    <submittedName>
        <fullName evidence="1">Uncharacterized protein</fullName>
    </submittedName>
</protein>
<evidence type="ECO:0000313" key="1">
    <source>
        <dbReference type="EMBL" id="SDL17435.1"/>
    </source>
</evidence>
<organism evidence="1 2">
    <name type="scientific">Nonomuraea maritima</name>
    <dbReference type="NCBI Taxonomy" id="683260"/>
    <lineage>
        <taxon>Bacteria</taxon>
        <taxon>Bacillati</taxon>
        <taxon>Actinomycetota</taxon>
        <taxon>Actinomycetes</taxon>
        <taxon>Streptosporangiales</taxon>
        <taxon>Streptosporangiaceae</taxon>
        <taxon>Nonomuraea</taxon>
    </lineage>
</organism>
<evidence type="ECO:0000313" key="2">
    <source>
        <dbReference type="Proteomes" id="UP000198683"/>
    </source>
</evidence>
<keyword evidence="2" id="KW-1185">Reference proteome</keyword>
<name>A0A1G9HX84_9ACTN</name>
<gene>
    <name evidence="1" type="ORF">SAMN05421874_11721</name>
</gene>
<proteinExistence type="predicted"/>
<sequence length="50" mass="5434">MIHEPAPSPTPDRQRAADALARPLETAAAAMNALMDTESILRNAEDYRSP</sequence>
<dbReference type="EMBL" id="FNFB01000017">
    <property type="protein sequence ID" value="SDL17435.1"/>
    <property type="molecule type" value="Genomic_DNA"/>
</dbReference>
<dbReference type="Proteomes" id="UP000198683">
    <property type="component" value="Unassembled WGS sequence"/>
</dbReference>
<dbReference type="STRING" id="683260.SAMN05421874_11721"/>
<dbReference type="AlphaFoldDB" id="A0A1G9HX84"/>
<dbReference type="RefSeq" id="WP_176903267.1">
    <property type="nucleotide sequence ID" value="NZ_FNFB01000017.1"/>
</dbReference>